<feature type="compositionally biased region" description="Basic and acidic residues" evidence="1">
    <location>
        <begin position="254"/>
        <end position="264"/>
    </location>
</feature>
<gene>
    <name evidence="2" type="ORF">Pmi06nite_49120</name>
</gene>
<dbReference type="AlphaFoldDB" id="A0A8J3U278"/>
<dbReference type="SUPFAM" id="SSF75011">
    <property type="entry name" value="3-carboxy-cis,cis-mucoante lactonizing enzyme"/>
    <property type="match status" value="1"/>
</dbReference>
<keyword evidence="3" id="KW-1185">Reference proteome</keyword>
<protein>
    <submittedName>
        <fullName evidence="2">Uncharacterized protein</fullName>
    </submittedName>
</protein>
<proteinExistence type="predicted"/>
<evidence type="ECO:0000313" key="2">
    <source>
        <dbReference type="EMBL" id="GII31470.1"/>
    </source>
</evidence>
<feature type="region of interest" description="Disordered" evidence="1">
    <location>
        <begin position="254"/>
        <end position="273"/>
    </location>
</feature>
<sequence>MRLPSGLGPWSESLSSLTPELALALGPLVRGVDRLVSGQNPARPGPGTLNGFEGVTTHGHPELMLVSEWLLADEAPDEFLRRAAQRELLHLAPAVHTPTARGRVAVLADTGPAQAGAGRLVQLACMIVLHRRAATLGTELAVGILGRTPGDWHTGDLPELLKTWLDSRGPADSDADDVSAWTRDIAHGDDVWILTGPRLSAKLHGRRRVVSSRESAWGEHGATHVRVTCDDSGAELALPPGPIAVRALRGREFRREPAPGRRESAPAGTPEVPGTLRFPIFPSSAWRILARGATSAELVSIHVPQTPGRGPVRKRLHRLEGPVLAASALGKRIVAVIESDGRLRVQVIGHPLGRVASMSVPVEAAGLDMDDVHQICAEGLVPLYYQSGDVICPLRDGRWWRLAQDGGAVRTDLVTVGPATSEQFDQPHHVTHGPHGKHVSIPRLWAPIEPQDDTVILGGGGYARSADARTWHVVHPNGSRAIITIEPRSHVLGLVFDGREPVLVTSGPGGVLLRLVRRSGTVTLTGWSGSPAPPVIHPTLPLIAALDDTGRLKAGNLVTGKILLHTAAGA</sequence>
<name>A0A8J3U278_9ACTN</name>
<evidence type="ECO:0000256" key="1">
    <source>
        <dbReference type="SAM" id="MobiDB-lite"/>
    </source>
</evidence>
<evidence type="ECO:0000313" key="3">
    <source>
        <dbReference type="Proteomes" id="UP000650628"/>
    </source>
</evidence>
<comment type="caution">
    <text evidence="2">The sequence shown here is derived from an EMBL/GenBank/DDBJ whole genome shotgun (WGS) entry which is preliminary data.</text>
</comment>
<organism evidence="2 3">
    <name type="scientific">Planotetraspora mira</name>
    <dbReference type="NCBI Taxonomy" id="58121"/>
    <lineage>
        <taxon>Bacteria</taxon>
        <taxon>Bacillati</taxon>
        <taxon>Actinomycetota</taxon>
        <taxon>Actinomycetes</taxon>
        <taxon>Streptosporangiales</taxon>
        <taxon>Streptosporangiaceae</taxon>
        <taxon>Planotetraspora</taxon>
    </lineage>
</organism>
<accession>A0A8J3U278</accession>
<dbReference type="Proteomes" id="UP000650628">
    <property type="component" value="Unassembled WGS sequence"/>
</dbReference>
<reference evidence="2 3" key="1">
    <citation type="submission" date="2021-01" db="EMBL/GenBank/DDBJ databases">
        <title>Whole genome shotgun sequence of Planotetraspora mira NBRC 15435.</title>
        <authorList>
            <person name="Komaki H."/>
            <person name="Tamura T."/>
        </authorList>
    </citation>
    <scope>NUCLEOTIDE SEQUENCE [LARGE SCALE GENOMIC DNA]</scope>
    <source>
        <strain evidence="2 3">NBRC 15435</strain>
    </source>
</reference>
<dbReference type="EMBL" id="BOOO01000027">
    <property type="protein sequence ID" value="GII31470.1"/>
    <property type="molecule type" value="Genomic_DNA"/>
</dbReference>
<dbReference type="RefSeq" id="WP_203955400.1">
    <property type="nucleotide sequence ID" value="NZ_BOOO01000027.1"/>
</dbReference>